<feature type="chain" id="PRO_5043606465" evidence="1">
    <location>
        <begin position="20"/>
        <end position="237"/>
    </location>
</feature>
<dbReference type="Proteomes" id="UP001497472">
    <property type="component" value="Unassembled WGS sequence"/>
</dbReference>
<feature type="signal peptide" evidence="1">
    <location>
        <begin position="1"/>
        <end position="19"/>
    </location>
</feature>
<dbReference type="PANTHER" id="PTHR11008">
    <property type="entry name" value="PROTEIN TAKEOUT-LIKE PROTEIN"/>
    <property type="match status" value="1"/>
</dbReference>
<keyword evidence="3" id="KW-1185">Reference proteome</keyword>
<proteinExistence type="predicted"/>
<dbReference type="GO" id="GO:0005615">
    <property type="term" value="C:extracellular space"/>
    <property type="evidence" value="ECO:0007669"/>
    <property type="project" value="TreeGrafter"/>
</dbReference>
<name>A0AAV1K3P8_9NEOP</name>
<comment type="caution">
    <text evidence="2">The sequence shown here is derived from an EMBL/GenBank/DDBJ whole genome shotgun (WGS) entry which is preliminary data.</text>
</comment>
<evidence type="ECO:0000313" key="2">
    <source>
        <dbReference type="EMBL" id="CAK1555199.1"/>
    </source>
</evidence>
<reference evidence="2 3" key="1">
    <citation type="submission" date="2023-11" db="EMBL/GenBank/DDBJ databases">
        <authorList>
            <person name="Okamura Y."/>
        </authorList>
    </citation>
    <scope>NUCLEOTIDE SEQUENCE [LARGE SCALE GENOMIC DNA]</scope>
</reference>
<evidence type="ECO:0000313" key="3">
    <source>
        <dbReference type="Proteomes" id="UP001497472"/>
    </source>
</evidence>
<gene>
    <name evidence="2" type="ORF">LNINA_LOCUS14034</name>
</gene>
<accession>A0AAV1K3P8</accession>
<dbReference type="SMART" id="SM00700">
    <property type="entry name" value="JHBP"/>
    <property type="match status" value="1"/>
</dbReference>
<sequence length="237" mass="26344">MAYFKYLVLIFACAAYVYGGPVVQKCKAGDGKCAKESAQAVLKFFAEGFAEYGMEALDPVVIKKTDASSQSLKLIITDYTVTGLKECTIKKAKFDKPNSKILVKLLCSPKLEGDYEMDGKLLILPLEGKGPIHVQLRDLEVSVEMNLEEIEKDGLKYWNIKNSRHSYELKDKADVVFDNLFGGNEVLGKAARDVIKESGNEIVREVGSPAISDILDVVIENINQFFHHVPISELTFD</sequence>
<evidence type="ECO:0000256" key="1">
    <source>
        <dbReference type="SAM" id="SignalP"/>
    </source>
</evidence>
<organism evidence="2 3">
    <name type="scientific">Leptosia nina</name>
    <dbReference type="NCBI Taxonomy" id="320188"/>
    <lineage>
        <taxon>Eukaryota</taxon>
        <taxon>Metazoa</taxon>
        <taxon>Ecdysozoa</taxon>
        <taxon>Arthropoda</taxon>
        <taxon>Hexapoda</taxon>
        <taxon>Insecta</taxon>
        <taxon>Pterygota</taxon>
        <taxon>Neoptera</taxon>
        <taxon>Endopterygota</taxon>
        <taxon>Lepidoptera</taxon>
        <taxon>Glossata</taxon>
        <taxon>Ditrysia</taxon>
        <taxon>Papilionoidea</taxon>
        <taxon>Pieridae</taxon>
        <taxon>Pierinae</taxon>
        <taxon>Leptosia</taxon>
    </lineage>
</organism>
<dbReference type="AlphaFoldDB" id="A0AAV1K3P8"/>
<dbReference type="InterPro" id="IPR038606">
    <property type="entry name" value="To_sf"/>
</dbReference>
<protein>
    <submittedName>
        <fullName evidence="2">Uncharacterized protein</fullName>
    </submittedName>
</protein>
<dbReference type="Pfam" id="PF06585">
    <property type="entry name" value="JHBP"/>
    <property type="match status" value="1"/>
</dbReference>
<dbReference type="InterPro" id="IPR010562">
    <property type="entry name" value="Haemolymph_juvenile_hormone-bd"/>
</dbReference>
<dbReference type="Gene3D" id="3.15.10.30">
    <property type="entry name" value="Haemolymph juvenile hormone binding protein"/>
    <property type="match status" value="1"/>
</dbReference>
<dbReference type="PANTHER" id="PTHR11008:SF32">
    <property type="entry name" value="CIRCADIAN CLOCK-CONTROLLED PROTEIN DAYWAKE-RELATED"/>
    <property type="match status" value="1"/>
</dbReference>
<keyword evidence="1" id="KW-0732">Signal</keyword>
<dbReference type="EMBL" id="CAVLEF010000280">
    <property type="protein sequence ID" value="CAK1555199.1"/>
    <property type="molecule type" value="Genomic_DNA"/>
</dbReference>